<keyword evidence="7" id="KW-0963">Cytoplasm</keyword>
<dbReference type="GO" id="GO:0005737">
    <property type="term" value="C:cytoplasm"/>
    <property type="evidence" value="ECO:0007669"/>
    <property type="project" value="UniProtKB-SubCell"/>
</dbReference>
<comment type="pathway">
    <text evidence="4">Polyol metabolism; myo-inositol biosynthesis; myo-inositol from D-glucose 6-phosphate: step 1/2.</text>
</comment>
<protein>
    <recommendedName>
        <fullName evidence="16">Inositol-3-phosphate synthase</fullName>
        <ecNumber evidence="6">5.5.1.4</ecNumber>
    </recommendedName>
</protein>
<keyword evidence="9" id="KW-0398">Inositol biosynthesis</keyword>
<dbReference type="GO" id="GO:0008654">
    <property type="term" value="P:phospholipid biosynthetic process"/>
    <property type="evidence" value="ECO:0007669"/>
    <property type="project" value="UniProtKB-KW"/>
</dbReference>
<dbReference type="InterPro" id="IPR036291">
    <property type="entry name" value="NAD(P)-bd_dom_sf"/>
</dbReference>
<keyword evidence="20" id="KW-1185">Reference proteome</keyword>
<evidence type="ECO:0000313" key="20">
    <source>
        <dbReference type="Proteomes" id="UP000016666"/>
    </source>
</evidence>
<dbReference type="SUPFAM" id="SSF51735">
    <property type="entry name" value="NAD(P)-binding Rossmann-fold domains"/>
    <property type="match status" value="1"/>
</dbReference>
<evidence type="ECO:0000256" key="6">
    <source>
        <dbReference type="ARBA" id="ARBA00012125"/>
    </source>
</evidence>
<dbReference type="GO" id="GO:0006021">
    <property type="term" value="P:inositol biosynthetic process"/>
    <property type="evidence" value="ECO:0007669"/>
    <property type="project" value="UniProtKB-UniPathway"/>
</dbReference>
<evidence type="ECO:0000256" key="5">
    <source>
        <dbReference type="ARBA" id="ARBA00010813"/>
    </source>
</evidence>
<dbReference type="EC" id="5.5.1.4" evidence="6"/>
<dbReference type="Gene3D" id="3.30.360.10">
    <property type="entry name" value="Dihydrodipicolinate Reductase, domain 2"/>
    <property type="match status" value="1"/>
</dbReference>
<dbReference type="STRING" id="8840.ENSAPLP00000016899"/>
<dbReference type="FunFam" id="3.40.50.720:FF:000334">
    <property type="entry name" value="Inositol-3-phosphate synthase"/>
    <property type="match status" value="1"/>
</dbReference>
<dbReference type="GeneTree" id="ENSGT00390000018395"/>
<name>A0A493STF8_ANAPP</name>
<dbReference type="GO" id="GO:0004512">
    <property type="term" value="F:inositol-3-phosphate synthase activity"/>
    <property type="evidence" value="ECO:0007669"/>
    <property type="project" value="UniProtKB-EC"/>
</dbReference>
<comment type="function">
    <text evidence="15">Key enzyme in myo-inositol biosynthesis pathway that catalyzes the conversion of glucose 6-phosphate to 1-myo-inositol 1-phosphate in a NAD-dependent manner. Rate-limiting enzyme in the synthesis of all inositol-containing compounds.</text>
</comment>
<evidence type="ECO:0000256" key="8">
    <source>
        <dbReference type="ARBA" id="ARBA00022516"/>
    </source>
</evidence>
<keyword evidence="10" id="KW-0520">NAD</keyword>
<dbReference type="PIRSF" id="PIRSF015578">
    <property type="entry name" value="Myoinos-ppht_syn"/>
    <property type="match status" value="1"/>
</dbReference>
<sequence length="461" mass="48107">PRPSIYIPEFIAANQEERADNVLRGSKAEQVPGWGGGRGGGGGGHGGGGGGPPHPPPPHTHTPCRRVPAARPGGVPVHALRRGQHPGGLRLHQRLPPKHLRAGRGGAGRPAPRLHLRRRLQVRADQAQVGAGGFPGGRRAQGTQGRGRARGASVPGGDVPPTPLGTEPGVDLPAAPTQTKSIVSYNHLGNNDGKNLSAPQQFRSKEISKSNVVDDTVLANPVLYGPHDKPDHCVSWGGDIWGGGPWGGGGGADWGLPWQVVIKYVPYVGDSKRALDEYTSEIMMGGTNTIVIHNTCEDSLLASPIILDLAILTELCQRITFCTEGDPEFQGFHSVLSIVAFLCKAPLVPEGTPVVNALFRQRSCIENILRYPHPRVPLSLGGGGPGVTPLFGTGPPGGGRAGGSVPIPVPQGCGCQTRPRVLVLRARHRGVLGAQNLGCPKFGVLKVWGAQGLGCLVLVGP</sequence>
<organism evidence="19 20">
    <name type="scientific">Anas platyrhynchos platyrhynchos</name>
    <name type="common">Northern mallard</name>
    <dbReference type="NCBI Taxonomy" id="8840"/>
    <lineage>
        <taxon>Eukaryota</taxon>
        <taxon>Metazoa</taxon>
        <taxon>Chordata</taxon>
        <taxon>Craniata</taxon>
        <taxon>Vertebrata</taxon>
        <taxon>Euteleostomi</taxon>
        <taxon>Archelosauria</taxon>
        <taxon>Archosauria</taxon>
        <taxon>Dinosauria</taxon>
        <taxon>Saurischia</taxon>
        <taxon>Theropoda</taxon>
        <taxon>Coelurosauria</taxon>
        <taxon>Aves</taxon>
        <taxon>Neognathae</taxon>
        <taxon>Galloanserae</taxon>
        <taxon>Anseriformes</taxon>
        <taxon>Anatidae</taxon>
        <taxon>Anatinae</taxon>
        <taxon>Anas</taxon>
    </lineage>
</organism>
<evidence type="ECO:0000256" key="17">
    <source>
        <dbReference type="SAM" id="MobiDB-lite"/>
    </source>
</evidence>
<feature type="compositionally biased region" description="Gly residues" evidence="17">
    <location>
        <begin position="33"/>
        <end position="51"/>
    </location>
</feature>
<dbReference type="InterPro" id="IPR002587">
    <property type="entry name" value="Myo-inos-1-P_Synthase"/>
</dbReference>
<dbReference type="InterPro" id="IPR013021">
    <property type="entry name" value="Myo-inos-1-P_Synthase_GAPDH"/>
</dbReference>
<reference evidence="20" key="1">
    <citation type="submission" date="2017-10" db="EMBL/GenBank/DDBJ databases">
        <title>A new Pekin duck reference genome.</title>
        <authorList>
            <person name="Hou Z.-C."/>
            <person name="Zhou Z.-K."/>
            <person name="Zhu F."/>
            <person name="Hou S.-S."/>
        </authorList>
    </citation>
    <scope>NUCLEOTIDE SEQUENCE [LARGE SCALE GENOMIC DNA]</scope>
</reference>
<dbReference type="Gene3D" id="3.40.50.720">
    <property type="entry name" value="NAD(P)-binding Rossmann-like Domain"/>
    <property type="match status" value="2"/>
</dbReference>
<dbReference type="Proteomes" id="UP000016666">
    <property type="component" value="Unassembled WGS sequence"/>
</dbReference>
<keyword evidence="8" id="KW-0444">Lipid biosynthesis</keyword>
<evidence type="ECO:0000256" key="13">
    <source>
        <dbReference type="ARBA" id="ARBA00023235"/>
    </source>
</evidence>
<evidence type="ECO:0000256" key="11">
    <source>
        <dbReference type="ARBA" id="ARBA00023098"/>
    </source>
</evidence>
<dbReference type="Pfam" id="PF01658">
    <property type="entry name" value="Inos-1-P_synth"/>
    <property type="match status" value="1"/>
</dbReference>
<evidence type="ECO:0000259" key="18">
    <source>
        <dbReference type="Pfam" id="PF01658"/>
    </source>
</evidence>
<keyword evidence="14" id="KW-1208">Phospholipid metabolism</keyword>
<evidence type="ECO:0000256" key="4">
    <source>
        <dbReference type="ARBA" id="ARBA00005117"/>
    </source>
</evidence>
<feature type="compositionally biased region" description="Basic residues" evidence="17">
    <location>
        <begin position="112"/>
        <end position="121"/>
    </location>
</feature>
<evidence type="ECO:0000256" key="7">
    <source>
        <dbReference type="ARBA" id="ARBA00022490"/>
    </source>
</evidence>
<proteinExistence type="inferred from homology"/>
<dbReference type="UniPathway" id="UPA00823">
    <property type="reaction ID" value="UER00787"/>
</dbReference>
<evidence type="ECO:0000256" key="2">
    <source>
        <dbReference type="ARBA" id="ARBA00001911"/>
    </source>
</evidence>
<reference evidence="19" key="3">
    <citation type="submission" date="2025-09" db="UniProtKB">
        <authorList>
            <consortium name="Ensembl"/>
        </authorList>
    </citation>
    <scope>IDENTIFICATION</scope>
</reference>
<comment type="similarity">
    <text evidence="5">Belongs to the myo-inositol 1-phosphate synthase family.</text>
</comment>
<keyword evidence="12" id="KW-0594">Phospholipid biosynthesis</keyword>
<comment type="cofactor">
    <cofactor evidence="2">
        <name>NAD(+)</name>
        <dbReference type="ChEBI" id="CHEBI:57540"/>
    </cofactor>
</comment>
<dbReference type="Ensembl" id="ENSAPLT00000045067.1">
    <property type="protein sequence ID" value="ENSAPLP00000016899.1"/>
    <property type="gene ID" value="ENSAPLG00000017652.1"/>
</dbReference>
<keyword evidence="13" id="KW-0413">Isomerase</keyword>
<comment type="catalytic activity">
    <reaction evidence="1">
        <text>D-glucose 6-phosphate = 1D-myo-inositol 3-phosphate</text>
        <dbReference type="Rhea" id="RHEA:10716"/>
        <dbReference type="ChEBI" id="CHEBI:58401"/>
        <dbReference type="ChEBI" id="CHEBI:61548"/>
        <dbReference type="EC" id="5.5.1.4"/>
    </reaction>
</comment>
<dbReference type="SUPFAM" id="SSF55347">
    <property type="entry name" value="Glyceraldehyde-3-phosphate dehydrogenase-like, C-terminal domain"/>
    <property type="match status" value="1"/>
</dbReference>
<reference evidence="19" key="2">
    <citation type="submission" date="2025-08" db="UniProtKB">
        <authorList>
            <consortium name="Ensembl"/>
        </authorList>
    </citation>
    <scope>IDENTIFICATION</scope>
</reference>
<feature type="domain" description="Myo-inositol-1-phosphate synthase GAPDH-like" evidence="18">
    <location>
        <begin position="178"/>
        <end position="299"/>
    </location>
</feature>
<dbReference type="PANTHER" id="PTHR11510">
    <property type="entry name" value="MYO-INOSITOL-1 PHOSPHATE SYNTHASE"/>
    <property type="match status" value="1"/>
</dbReference>
<evidence type="ECO:0000256" key="10">
    <source>
        <dbReference type="ARBA" id="ARBA00023027"/>
    </source>
</evidence>
<keyword evidence="11" id="KW-0443">Lipid metabolism</keyword>
<feature type="region of interest" description="Disordered" evidence="17">
    <location>
        <begin position="17"/>
        <end position="175"/>
    </location>
</feature>
<feature type="compositionally biased region" description="Basic residues" evidence="17">
    <location>
        <begin position="91"/>
        <end position="102"/>
    </location>
</feature>
<evidence type="ECO:0000313" key="19">
    <source>
        <dbReference type="Ensembl" id="ENSAPLP00000016899.1"/>
    </source>
</evidence>
<accession>A0A493STF8</accession>
<evidence type="ECO:0000256" key="12">
    <source>
        <dbReference type="ARBA" id="ARBA00023209"/>
    </source>
</evidence>
<evidence type="ECO:0000256" key="15">
    <source>
        <dbReference type="ARBA" id="ARBA00025559"/>
    </source>
</evidence>
<dbReference type="AlphaFoldDB" id="A0A493STF8"/>
<comment type="subcellular location">
    <subcellularLocation>
        <location evidence="3">Cytoplasm</location>
    </subcellularLocation>
</comment>
<evidence type="ECO:0000256" key="16">
    <source>
        <dbReference type="ARBA" id="ARBA00070063"/>
    </source>
</evidence>
<evidence type="ECO:0000256" key="9">
    <source>
        <dbReference type="ARBA" id="ARBA00022550"/>
    </source>
</evidence>
<evidence type="ECO:0000256" key="14">
    <source>
        <dbReference type="ARBA" id="ARBA00023264"/>
    </source>
</evidence>
<evidence type="ECO:0000256" key="1">
    <source>
        <dbReference type="ARBA" id="ARBA00000113"/>
    </source>
</evidence>
<evidence type="ECO:0000256" key="3">
    <source>
        <dbReference type="ARBA" id="ARBA00004496"/>
    </source>
</evidence>